<accession>A0A8X6TKQ6</accession>
<dbReference type="Proteomes" id="UP000887013">
    <property type="component" value="Unassembled WGS sequence"/>
</dbReference>
<organism evidence="1 2">
    <name type="scientific">Nephila pilipes</name>
    <name type="common">Giant wood spider</name>
    <name type="synonym">Nephila maculata</name>
    <dbReference type="NCBI Taxonomy" id="299642"/>
    <lineage>
        <taxon>Eukaryota</taxon>
        <taxon>Metazoa</taxon>
        <taxon>Ecdysozoa</taxon>
        <taxon>Arthropoda</taxon>
        <taxon>Chelicerata</taxon>
        <taxon>Arachnida</taxon>
        <taxon>Araneae</taxon>
        <taxon>Araneomorphae</taxon>
        <taxon>Entelegynae</taxon>
        <taxon>Araneoidea</taxon>
        <taxon>Nephilidae</taxon>
        <taxon>Nephila</taxon>
    </lineage>
</organism>
<comment type="caution">
    <text evidence="1">The sequence shown here is derived from an EMBL/GenBank/DDBJ whole genome shotgun (WGS) entry which is preliminary data.</text>
</comment>
<keyword evidence="2" id="KW-1185">Reference proteome</keyword>
<sequence>MIEVRKSVNHYTIAIQQKTTERITLSYRSNKDFSATEIDRQVPSSTTDFVSPFIPQEAIFNYFPVATSFIHLEPGQEIQSHTSNFREPHTPFRAGNLLVNIEYPSSFFWRKESFLKQEGIKDHRNSQR</sequence>
<gene>
    <name evidence="1" type="ORF">NPIL_593751</name>
</gene>
<evidence type="ECO:0000313" key="2">
    <source>
        <dbReference type="Proteomes" id="UP000887013"/>
    </source>
</evidence>
<name>A0A8X6TKQ6_NEPPI</name>
<protein>
    <submittedName>
        <fullName evidence="1">Uncharacterized protein</fullName>
    </submittedName>
</protein>
<dbReference type="AlphaFoldDB" id="A0A8X6TKQ6"/>
<dbReference type="EMBL" id="BMAW01105688">
    <property type="protein sequence ID" value="GFT20454.1"/>
    <property type="molecule type" value="Genomic_DNA"/>
</dbReference>
<proteinExistence type="predicted"/>
<reference evidence="1" key="1">
    <citation type="submission" date="2020-08" db="EMBL/GenBank/DDBJ databases">
        <title>Multicomponent nature underlies the extraordinary mechanical properties of spider dragline silk.</title>
        <authorList>
            <person name="Kono N."/>
            <person name="Nakamura H."/>
            <person name="Mori M."/>
            <person name="Yoshida Y."/>
            <person name="Ohtoshi R."/>
            <person name="Malay A.D."/>
            <person name="Moran D.A.P."/>
            <person name="Tomita M."/>
            <person name="Numata K."/>
            <person name="Arakawa K."/>
        </authorList>
    </citation>
    <scope>NUCLEOTIDE SEQUENCE</scope>
</reference>
<evidence type="ECO:0000313" key="1">
    <source>
        <dbReference type="EMBL" id="GFT20454.1"/>
    </source>
</evidence>